<protein>
    <submittedName>
        <fullName evidence="1">Macaca fascicularis brain cDNA clone: QmoA-10451, similar to human ninein (GSK3B interacting protein) (NIN), transcriptvariant 2, mRNA, RefSeq: NM_020921.2</fullName>
    </submittedName>
</protein>
<sequence>MNFLFCDLCDFFFLLSEGKEKLLLLSAS</sequence>
<evidence type="ECO:0000313" key="1">
    <source>
        <dbReference type="EMBL" id="BAE90881.1"/>
    </source>
</evidence>
<organism evidence="1">
    <name type="scientific">Macaca fascicularis</name>
    <name type="common">Crab-eating macaque</name>
    <name type="synonym">Cynomolgus monkey</name>
    <dbReference type="NCBI Taxonomy" id="9541"/>
    <lineage>
        <taxon>Eukaryota</taxon>
        <taxon>Metazoa</taxon>
        <taxon>Chordata</taxon>
        <taxon>Craniata</taxon>
        <taxon>Vertebrata</taxon>
        <taxon>Euteleostomi</taxon>
        <taxon>Mammalia</taxon>
        <taxon>Eutheria</taxon>
        <taxon>Euarchontoglires</taxon>
        <taxon>Primates</taxon>
        <taxon>Haplorrhini</taxon>
        <taxon>Catarrhini</taxon>
        <taxon>Cercopithecidae</taxon>
        <taxon>Cercopithecinae</taxon>
        <taxon>Macaca</taxon>
    </lineage>
</organism>
<accession>I7GE14</accession>
<proteinExistence type="evidence at transcript level"/>
<dbReference type="AlphaFoldDB" id="I7GE14"/>
<reference evidence="1" key="1">
    <citation type="journal article" date="2007" name="PLoS Biol.">
        <title>Rate of evolution in brain-expressed genes in humans and other primates.</title>
        <authorList>
            <person name="Wang H.-Y."/>
            <person name="Chien H.-C."/>
            <person name="Osada N."/>
            <person name="Hashimoto K."/>
            <person name="Sugano S."/>
            <person name="Gojobori T."/>
            <person name="Chou C.-K."/>
            <person name="Tsai S.-F."/>
            <person name="Wu C.-I."/>
            <person name="Shen C.-K.J."/>
        </authorList>
    </citation>
    <scope>NUCLEOTIDE SEQUENCE</scope>
</reference>
<name>I7GE14_MACFA</name>
<dbReference type="EMBL" id="AB173819">
    <property type="protein sequence ID" value="BAE90881.1"/>
    <property type="molecule type" value="mRNA"/>
</dbReference>